<dbReference type="AlphaFoldDB" id="A0A1X7LCD3"/>
<dbReference type="STRING" id="561061.SAMN05660862_3761"/>
<protein>
    <submittedName>
        <fullName evidence="1">Uncharacterized protein</fullName>
    </submittedName>
</protein>
<dbReference type="Gene3D" id="1.20.120.1760">
    <property type="match status" value="1"/>
</dbReference>
<dbReference type="InterPro" id="IPR043130">
    <property type="entry name" value="CDP-OH_PTrfase_TM_dom"/>
</dbReference>
<evidence type="ECO:0000313" key="1">
    <source>
        <dbReference type="EMBL" id="SMG50839.1"/>
    </source>
</evidence>
<dbReference type="EMBL" id="FXAU01000009">
    <property type="protein sequence ID" value="SMG50839.1"/>
    <property type="molecule type" value="Genomic_DNA"/>
</dbReference>
<keyword evidence="2" id="KW-1185">Reference proteome</keyword>
<gene>
    <name evidence="1" type="ORF">SAMN05660862_3761</name>
</gene>
<name>A0A1X7LCD3_9SPHI</name>
<sequence>MSQEINKKLFQDRKRTNILSNPEQKFISYLVPRIPSSITSDGLTAIGFLGAVIVLGSFLLAEYVALPWLLLGIFGFFVQWFGDSLDGRIAFYRNKSRKWYGFALDIVMDWISTILIGLGYVFYAPDDFKYSGFFLVAMYGWAMIISQLRYKITDKYTIDAGLLGPTEVRVVICAVLLAEVLFKGSINYLVMGICIALFFINLSDTKKLLVLGDERDAAEKKAKAEEAE</sequence>
<proteinExistence type="predicted"/>
<evidence type="ECO:0000313" key="2">
    <source>
        <dbReference type="Proteomes" id="UP000192980"/>
    </source>
</evidence>
<reference evidence="1 2" key="1">
    <citation type="submission" date="2017-04" db="EMBL/GenBank/DDBJ databases">
        <authorList>
            <person name="Afonso C.L."/>
            <person name="Miller P.J."/>
            <person name="Scott M.A."/>
            <person name="Spackman E."/>
            <person name="Goraichik I."/>
            <person name="Dimitrov K.M."/>
            <person name="Suarez D.L."/>
            <person name="Swayne D.E."/>
        </authorList>
    </citation>
    <scope>NUCLEOTIDE SEQUENCE [LARGE SCALE GENOMIC DNA]</scope>
    <source>
        <strain evidence="1 2">DSM 22418</strain>
    </source>
</reference>
<dbReference type="RefSeq" id="WP_085474537.1">
    <property type="nucleotide sequence ID" value="NZ_CP038029.1"/>
</dbReference>
<accession>A0A1X7LCD3</accession>
<organism evidence="1 2">
    <name type="scientific">Sphingobacterium psychroaquaticum</name>
    <dbReference type="NCBI Taxonomy" id="561061"/>
    <lineage>
        <taxon>Bacteria</taxon>
        <taxon>Pseudomonadati</taxon>
        <taxon>Bacteroidota</taxon>
        <taxon>Sphingobacteriia</taxon>
        <taxon>Sphingobacteriales</taxon>
        <taxon>Sphingobacteriaceae</taxon>
        <taxon>Sphingobacterium</taxon>
    </lineage>
</organism>
<dbReference type="OrthoDB" id="116551at2"/>
<dbReference type="Proteomes" id="UP000192980">
    <property type="component" value="Unassembled WGS sequence"/>
</dbReference>